<dbReference type="InterPro" id="IPR006140">
    <property type="entry name" value="D-isomer_DH_NAD-bd"/>
</dbReference>
<evidence type="ECO:0000256" key="3">
    <source>
        <dbReference type="ARBA" id="ARBA00023027"/>
    </source>
</evidence>
<feature type="domain" description="D-isomer specific 2-hydroxyacid dehydrogenase catalytic" evidence="5">
    <location>
        <begin position="4"/>
        <end position="303"/>
    </location>
</feature>
<sequence length="307" mass="34172">MKAIITAKVHPYLQATLEKNGYEVTYLPAITYEELGQLIGDMTGLIITTRLKINAPMLDKAPNLKWIGRLGSGMELIDVPYAEAKGITCVSSPEGNRNAVAEHNLGFLLSLMNKINSSHQEVKKGLWLRDENRADELLNRTVGIIGYGNTGSQFTKLLAPFEVQVLAHDKYKTGFGNSYVKEASLEEIFEQADVVSMHLPLTAETKYYANDAFFNSFKKQPYFLTACRGKVTDTDALITALKNGKVKAAALDVLENEKLNTYNEKENEQLQWLLAQPNVIITPHIAGYSHEAFFKMAKVVLDKLGIV</sequence>
<dbReference type="Pfam" id="PF00389">
    <property type="entry name" value="2-Hacid_dh"/>
    <property type="match status" value="1"/>
</dbReference>
<proteinExistence type="inferred from homology"/>
<gene>
    <name evidence="7" type="ORF">ACFOW1_13765</name>
</gene>
<dbReference type="InterPro" id="IPR050418">
    <property type="entry name" value="D-iso_2-hydroxyacid_DH_PdxB"/>
</dbReference>
<keyword evidence="8" id="KW-1185">Reference proteome</keyword>
<dbReference type="InterPro" id="IPR036291">
    <property type="entry name" value="NAD(P)-bd_dom_sf"/>
</dbReference>
<evidence type="ECO:0000256" key="2">
    <source>
        <dbReference type="ARBA" id="ARBA00023002"/>
    </source>
</evidence>
<organism evidence="7 8">
    <name type="scientific">Parasediminibacterium paludis</name>
    <dbReference type="NCBI Taxonomy" id="908966"/>
    <lineage>
        <taxon>Bacteria</taxon>
        <taxon>Pseudomonadati</taxon>
        <taxon>Bacteroidota</taxon>
        <taxon>Chitinophagia</taxon>
        <taxon>Chitinophagales</taxon>
        <taxon>Chitinophagaceae</taxon>
        <taxon>Parasediminibacterium</taxon>
    </lineage>
</organism>
<dbReference type="PANTHER" id="PTHR43761">
    <property type="entry name" value="D-ISOMER SPECIFIC 2-HYDROXYACID DEHYDROGENASE FAMILY PROTEIN (AFU_ORTHOLOGUE AFUA_1G13630)"/>
    <property type="match status" value="1"/>
</dbReference>
<evidence type="ECO:0000259" key="5">
    <source>
        <dbReference type="Pfam" id="PF00389"/>
    </source>
</evidence>
<dbReference type="Gene3D" id="3.40.50.720">
    <property type="entry name" value="NAD(P)-binding Rossmann-like Domain"/>
    <property type="match status" value="2"/>
</dbReference>
<keyword evidence="3" id="KW-0520">NAD</keyword>
<evidence type="ECO:0000259" key="6">
    <source>
        <dbReference type="Pfam" id="PF02826"/>
    </source>
</evidence>
<dbReference type="Proteomes" id="UP001595906">
    <property type="component" value="Unassembled WGS sequence"/>
</dbReference>
<keyword evidence="2 4" id="KW-0560">Oxidoreductase</keyword>
<evidence type="ECO:0000313" key="8">
    <source>
        <dbReference type="Proteomes" id="UP001595906"/>
    </source>
</evidence>
<accession>A0ABV8PXX8</accession>
<name>A0ABV8PXX8_9BACT</name>
<comment type="similarity">
    <text evidence="1 4">Belongs to the D-isomer specific 2-hydroxyacid dehydrogenase family.</text>
</comment>
<feature type="domain" description="D-isomer specific 2-hydroxyacid dehydrogenase NAD-binding" evidence="6">
    <location>
        <begin position="106"/>
        <end position="286"/>
    </location>
</feature>
<dbReference type="SUPFAM" id="SSF52283">
    <property type="entry name" value="Formate/glycerate dehydrogenase catalytic domain-like"/>
    <property type="match status" value="1"/>
</dbReference>
<evidence type="ECO:0000256" key="1">
    <source>
        <dbReference type="ARBA" id="ARBA00005854"/>
    </source>
</evidence>
<dbReference type="SUPFAM" id="SSF51735">
    <property type="entry name" value="NAD(P)-binding Rossmann-fold domains"/>
    <property type="match status" value="1"/>
</dbReference>
<dbReference type="InterPro" id="IPR006139">
    <property type="entry name" value="D-isomer_2_OHA_DH_cat_dom"/>
</dbReference>
<evidence type="ECO:0000313" key="7">
    <source>
        <dbReference type="EMBL" id="MFC4232963.1"/>
    </source>
</evidence>
<protein>
    <submittedName>
        <fullName evidence="7">NAD(P)-dependent oxidoreductase</fullName>
    </submittedName>
</protein>
<dbReference type="EMBL" id="JBHSDC010000028">
    <property type="protein sequence ID" value="MFC4232963.1"/>
    <property type="molecule type" value="Genomic_DNA"/>
</dbReference>
<reference evidence="8" key="1">
    <citation type="journal article" date="2019" name="Int. J. Syst. Evol. Microbiol.">
        <title>The Global Catalogue of Microorganisms (GCM) 10K type strain sequencing project: providing services to taxonomists for standard genome sequencing and annotation.</title>
        <authorList>
            <consortium name="The Broad Institute Genomics Platform"/>
            <consortium name="The Broad Institute Genome Sequencing Center for Infectious Disease"/>
            <person name="Wu L."/>
            <person name="Ma J."/>
        </authorList>
    </citation>
    <scope>NUCLEOTIDE SEQUENCE [LARGE SCALE GENOMIC DNA]</scope>
    <source>
        <strain evidence="8">CECT 8010</strain>
    </source>
</reference>
<dbReference type="PANTHER" id="PTHR43761:SF1">
    <property type="entry name" value="D-ISOMER SPECIFIC 2-HYDROXYACID DEHYDROGENASE CATALYTIC DOMAIN-CONTAINING PROTEIN-RELATED"/>
    <property type="match status" value="1"/>
</dbReference>
<dbReference type="RefSeq" id="WP_379015027.1">
    <property type="nucleotide sequence ID" value="NZ_JBHSDC010000028.1"/>
</dbReference>
<dbReference type="Pfam" id="PF02826">
    <property type="entry name" value="2-Hacid_dh_C"/>
    <property type="match status" value="1"/>
</dbReference>
<evidence type="ECO:0000256" key="4">
    <source>
        <dbReference type="RuleBase" id="RU003719"/>
    </source>
</evidence>
<comment type="caution">
    <text evidence="7">The sequence shown here is derived from an EMBL/GenBank/DDBJ whole genome shotgun (WGS) entry which is preliminary data.</text>
</comment>